<accession>A0A5Q2TKG1</accession>
<feature type="compositionally biased region" description="Basic and acidic residues" evidence="2">
    <location>
        <begin position="75"/>
        <end position="85"/>
    </location>
</feature>
<dbReference type="KEGG" id="grc:GI584_11200"/>
<dbReference type="Proteomes" id="UP000339690">
    <property type="component" value="Chromosome"/>
</dbReference>
<keyword evidence="1" id="KW-0175">Coiled coil</keyword>
<feature type="region of interest" description="Disordered" evidence="2">
    <location>
        <begin position="73"/>
        <end position="103"/>
    </location>
</feature>
<evidence type="ECO:0000313" key="3">
    <source>
        <dbReference type="EMBL" id="QGH34562.1"/>
    </source>
</evidence>
<evidence type="ECO:0008006" key="5">
    <source>
        <dbReference type="Google" id="ProtNLM"/>
    </source>
</evidence>
<keyword evidence="4" id="KW-1185">Reference proteome</keyword>
<proteinExistence type="predicted"/>
<reference evidence="3 4" key="1">
    <citation type="submission" date="2019-11" db="EMBL/GenBank/DDBJ databases">
        <title>Gracilibacillus salitolerans sp. nov., a moderate halophile isolated from a saline soil in northwest China.</title>
        <authorList>
            <person name="Gan L."/>
        </authorList>
    </citation>
    <scope>NUCLEOTIDE SEQUENCE [LARGE SCALE GENOMIC DNA]</scope>
    <source>
        <strain evidence="3 4">SCU50</strain>
    </source>
</reference>
<dbReference type="RefSeq" id="WP_153791284.1">
    <property type="nucleotide sequence ID" value="NZ_CP045915.1"/>
</dbReference>
<name>A0A5Q2TKG1_9BACI</name>
<feature type="coiled-coil region" evidence="1">
    <location>
        <begin position="41"/>
        <end position="72"/>
    </location>
</feature>
<dbReference type="AlphaFoldDB" id="A0A5Q2TKG1"/>
<evidence type="ECO:0000256" key="1">
    <source>
        <dbReference type="SAM" id="Coils"/>
    </source>
</evidence>
<dbReference type="EMBL" id="CP045915">
    <property type="protein sequence ID" value="QGH34562.1"/>
    <property type="molecule type" value="Genomic_DNA"/>
</dbReference>
<dbReference type="InterPro" id="IPR046118">
    <property type="entry name" value="DUF6115"/>
</dbReference>
<gene>
    <name evidence="3" type="ORF">GI584_11200</name>
</gene>
<dbReference type="Pfam" id="PF19610">
    <property type="entry name" value="DUF6115"/>
    <property type="match status" value="1"/>
</dbReference>
<evidence type="ECO:0000313" key="4">
    <source>
        <dbReference type="Proteomes" id="UP000339690"/>
    </source>
</evidence>
<sequence length="157" mass="18352">MLNILLLLSFIIHIVTFVIIRQLKLKQDALVTVEDNVRQQVKNIEDTLAVYLVELKEENKNFVNQVEKFNNVKPENNRNKQEHQQIRQPITDFDTPKNTTEYQPISPVEEVEDVVERSTTASVLHLHEKGFTVDEIAKKMDKGKTEVELLLKFQQKK</sequence>
<protein>
    <recommendedName>
        <fullName evidence="5">Swarming motility protein SwrB</fullName>
    </recommendedName>
</protein>
<organism evidence="3 4">
    <name type="scientific">Gracilibacillus salitolerans</name>
    <dbReference type="NCBI Taxonomy" id="2663022"/>
    <lineage>
        <taxon>Bacteria</taxon>
        <taxon>Bacillati</taxon>
        <taxon>Bacillota</taxon>
        <taxon>Bacilli</taxon>
        <taxon>Bacillales</taxon>
        <taxon>Bacillaceae</taxon>
        <taxon>Gracilibacillus</taxon>
    </lineage>
</organism>
<evidence type="ECO:0000256" key="2">
    <source>
        <dbReference type="SAM" id="MobiDB-lite"/>
    </source>
</evidence>